<dbReference type="GO" id="GO:0016887">
    <property type="term" value="F:ATP hydrolysis activity"/>
    <property type="evidence" value="ECO:0007669"/>
    <property type="project" value="TreeGrafter"/>
</dbReference>
<evidence type="ECO:0000313" key="2">
    <source>
        <dbReference type="Proteomes" id="UP000198802"/>
    </source>
</evidence>
<proteinExistence type="predicted"/>
<dbReference type="Gene3D" id="3.40.50.300">
    <property type="entry name" value="P-loop containing nucleotide triphosphate hydrolases"/>
    <property type="match status" value="1"/>
</dbReference>
<keyword evidence="1" id="KW-0966">Cell projection</keyword>
<dbReference type="GO" id="GO:0005829">
    <property type="term" value="C:cytosol"/>
    <property type="evidence" value="ECO:0007669"/>
    <property type="project" value="TreeGrafter"/>
</dbReference>
<gene>
    <name evidence="1" type="ORF">Ga0074812_15319</name>
</gene>
<dbReference type="Proteomes" id="UP000198802">
    <property type="component" value="Unassembled WGS sequence"/>
</dbReference>
<evidence type="ECO:0000313" key="1">
    <source>
        <dbReference type="EMBL" id="CUU61032.1"/>
    </source>
</evidence>
<dbReference type="InterPro" id="IPR050625">
    <property type="entry name" value="ParA/MinD_ATPase"/>
</dbReference>
<keyword evidence="1" id="KW-0969">Cilium</keyword>
<keyword evidence="2" id="KW-1185">Reference proteome</keyword>
<accession>A0A0S4R1Y6</accession>
<dbReference type="InterPro" id="IPR027417">
    <property type="entry name" value="P-loop_NTPase"/>
</dbReference>
<sequence>MSLPRPSASTIVTVPPRASLPAVPSRPGAEIVPAPFRGAAVRTRCVLVGGFGGGGGRTTVAAGLGLALAARGRARVVAVDACPDQYGMLTHRVGLGSGTSGVRELVTAQPPVESLTELRLYLRADGPGGLEVLPGVHDLTAPGLTAHELAAALDLLGRWFQVVIADGPPGWSQPVSATLLARGDQVVLSCRAGEAELAAAGHALTALAAAGRADLQASVLVAVVETYPTRLTRAARQHLGDLEAQARRLVTVPFDPGLTDCRPVDWYRLRRRTRAAFEELAAAADPADQ</sequence>
<reference evidence="2" key="1">
    <citation type="submission" date="2015-11" db="EMBL/GenBank/DDBJ databases">
        <authorList>
            <person name="Varghese N."/>
        </authorList>
    </citation>
    <scope>NUCLEOTIDE SEQUENCE [LARGE SCALE GENOMIC DNA]</scope>
    <source>
        <strain evidence="2">DSM 45899</strain>
    </source>
</reference>
<dbReference type="PANTHER" id="PTHR43384">
    <property type="entry name" value="SEPTUM SITE-DETERMINING PROTEIN MIND HOMOLOG, CHLOROPLASTIC-RELATED"/>
    <property type="match status" value="1"/>
</dbReference>
<dbReference type="PANTHER" id="PTHR43384:SF14">
    <property type="entry name" value="ESX-1 SECRETION-ASSOCIATED PROTEIN ESPI"/>
    <property type="match status" value="1"/>
</dbReference>
<name>A0A0S4R1Y6_9ACTN</name>
<organism evidence="1 2">
    <name type="scientific">Parafrankia irregularis</name>
    <dbReference type="NCBI Taxonomy" id="795642"/>
    <lineage>
        <taxon>Bacteria</taxon>
        <taxon>Bacillati</taxon>
        <taxon>Actinomycetota</taxon>
        <taxon>Actinomycetes</taxon>
        <taxon>Frankiales</taxon>
        <taxon>Frankiaceae</taxon>
        <taxon>Parafrankia</taxon>
    </lineage>
</organism>
<dbReference type="GO" id="GO:0009898">
    <property type="term" value="C:cytoplasmic side of plasma membrane"/>
    <property type="evidence" value="ECO:0007669"/>
    <property type="project" value="TreeGrafter"/>
</dbReference>
<protein>
    <submittedName>
        <fullName evidence="1">MinD-like ATPase involved in chromosome partitioning or flagellar assembly</fullName>
    </submittedName>
</protein>
<dbReference type="Pfam" id="PF06564">
    <property type="entry name" value="CBP_BcsQ"/>
    <property type="match status" value="1"/>
</dbReference>
<dbReference type="SUPFAM" id="SSF52540">
    <property type="entry name" value="P-loop containing nucleoside triphosphate hydrolases"/>
    <property type="match status" value="1"/>
</dbReference>
<dbReference type="GO" id="GO:0051782">
    <property type="term" value="P:negative regulation of cell division"/>
    <property type="evidence" value="ECO:0007669"/>
    <property type="project" value="TreeGrafter"/>
</dbReference>
<dbReference type="EMBL" id="FAOZ01000053">
    <property type="protein sequence ID" value="CUU61032.1"/>
    <property type="molecule type" value="Genomic_DNA"/>
</dbReference>
<dbReference type="GO" id="GO:0005524">
    <property type="term" value="F:ATP binding"/>
    <property type="evidence" value="ECO:0007669"/>
    <property type="project" value="TreeGrafter"/>
</dbReference>
<dbReference type="InterPro" id="IPR017746">
    <property type="entry name" value="Cellulose_synthase_operon_BcsQ"/>
</dbReference>
<keyword evidence="1" id="KW-0282">Flagellum</keyword>
<dbReference type="AlphaFoldDB" id="A0A0S4R1Y6"/>